<evidence type="ECO:0000313" key="2">
    <source>
        <dbReference type="Proteomes" id="UP001498421"/>
    </source>
</evidence>
<name>A0ABR1I683_9HYPO</name>
<dbReference type="EMBL" id="JAZAVK010000043">
    <property type="protein sequence ID" value="KAK7428326.1"/>
    <property type="molecule type" value="Genomic_DNA"/>
</dbReference>
<sequence length="127" mass="14482">MASSKKAGDGGGSQRAADFHNAMLDLPGYADDTMFFVVRYVNSAKQNLRECDHDEFMTCIHELNKLWSESQAAFPEGGASRYERAQELKQRALEKIKDYPDLVRDFDRFTTNSRALMRTVGDIRPKK</sequence>
<organism evidence="1 2">
    <name type="scientific">Neonectria magnoliae</name>
    <dbReference type="NCBI Taxonomy" id="2732573"/>
    <lineage>
        <taxon>Eukaryota</taxon>
        <taxon>Fungi</taxon>
        <taxon>Dikarya</taxon>
        <taxon>Ascomycota</taxon>
        <taxon>Pezizomycotina</taxon>
        <taxon>Sordariomycetes</taxon>
        <taxon>Hypocreomycetidae</taxon>
        <taxon>Hypocreales</taxon>
        <taxon>Nectriaceae</taxon>
        <taxon>Neonectria</taxon>
    </lineage>
</organism>
<evidence type="ECO:0000313" key="1">
    <source>
        <dbReference type="EMBL" id="KAK7428326.1"/>
    </source>
</evidence>
<comment type="caution">
    <text evidence="1">The sequence shown here is derived from an EMBL/GenBank/DDBJ whole genome shotgun (WGS) entry which is preliminary data.</text>
</comment>
<dbReference type="Proteomes" id="UP001498421">
    <property type="component" value="Unassembled WGS sequence"/>
</dbReference>
<proteinExistence type="predicted"/>
<gene>
    <name evidence="1" type="ORF">QQZ08_005223</name>
</gene>
<accession>A0ABR1I683</accession>
<protein>
    <submittedName>
        <fullName evidence="1">Uncharacterized protein</fullName>
    </submittedName>
</protein>
<reference evidence="1 2" key="1">
    <citation type="journal article" date="2025" name="Microbiol. Resour. Announc.">
        <title>Draft genome sequences for Neonectria magnoliae and Neonectria punicea, canker pathogens of Liriodendron tulipifera and Acer saccharum in West Virginia.</title>
        <authorList>
            <person name="Petronek H.M."/>
            <person name="Kasson M.T."/>
            <person name="Metheny A.M."/>
            <person name="Stauder C.M."/>
            <person name="Lovett B."/>
            <person name="Lynch S.C."/>
            <person name="Garnas J.R."/>
            <person name="Kasson L.R."/>
            <person name="Stajich J.E."/>
        </authorList>
    </citation>
    <scope>NUCLEOTIDE SEQUENCE [LARGE SCALE GENOMIC DNA]</scope>
    <source>
        <strain evidence="1 2">NRRL 64651</strain>
    </source>
</reference>
<keyword evidence="2" id="KW-1185">Reference proteome</keyword>